<dbReference type="Proteomes" id="UP000095651">
    <property type="component" value="Unassembled WGS sequence"/>
</dbReference>
<organism evidence="1 2">
    <name type="scientific">Hungatella hathewayi</name>
    <dbReference type="NCBI Taxonomy" id="154046"/>
    <lineage>
        <taxon>Bacteria</taxon>
        <taxon>Bacillati</taxon>
        <taxon>Bacillota</taxon>
        <taxon>Clostridia</taxon>
        <taxon>Lachnospirales</taxon>
        <taxon>Lachnospiraceae</taxon>
        <taxon>Hungatella</taxon>
    </lineage>
</organism>
<evidence type="ECO:0000313" key="1">
    <source>
        <dbReference type="EMBL" id="CUO25510.1"/>
    </source>
</evidence>
<sequence length="48" mass="6067">MTIYPVCTSLMRYRLFVNCMERYYRYKMKRPCFLIMQNSRWTVVTLEM</sequence>
<dbReference type="GeneID" id="86065248"/>
<dbReference type="EMBL" id="CYZE01000005">
    <property type="protein sequence ID" value="CUO25510.1"/>
    <property type="molecule type" value="Genomic_DNA"/>
</dbReference>
<protein>
    <submittedName>
        <fullName evidence="1">Uncharacterized protein</fullName>
    </submittedName>
</protein>
<dbReference type="RefSeq" id="WP_002600154.1">
    <property type="nucleotide sequence ID" value="NZ_CABIXC010000005.1"/>
</dbReference>
<name>A0A174DNS2_9FIRM</name>
<dbReference type="AlphaFoldDB" id="A0A174DNS2"/>
<reference evidence="1 2" key="1">
    <citation type="submission" date="2015-09" db="EMBL/GenBank/DDBJ databases">
        <authorList>
            <consortium name="Pathogen Informatics"/>
        </authorList>
    </citation>
    <scope>NUCLEOTIDE SEQUENCE [LARGE SCALE GENOMIC DNA]</scope>
    <source>
        <strain evidence="1 2">2789STDY5608850</strain>
    </source>
</reference>
<accession>A0A174DNS2</accession>
<gene>
    <name evidence="1" type="ORF">ERS852407_02254</name>
</gene>
<evidence type="ECO:0000313" key="2">
    <source>
        <dbReference type="Proteomes" id="UP000095651"/>
    </source>
</evidence>
<proteinExistence type="predicted"/>